<keyword evidence="1" id="KW-0732">Signal</keyword>
<evidence type="ECO:0000313" key="2">
    <source>
        <dbReference type="EMBL" id="ABE29368.1"/>
    </source>
</evidence>
<sequence>MRSQWAGYRWPNRKSLCCLGLSTISVSLIYVSADVKMTPACNAASVYWTLDGSGDQIGYARLRHHLPGPQQQGFDDVLVMPYRTASTCEQIMA</sequence>
<feature type="signal peptide" evidence="1">
    <location>
        <begin position="1"/>
        <end position="33"/>
    </location>
</feature>
<protein>
    <recommendedName>
        <fullName evidence="4">Lipoprotein</fullName>
    </recommendedName>
</protein>
<evidence type="ECO:0000313" key="3">
    <source>
        <dbReference type="Proteomes" id="UP000001817"/>
    </source>
</evidence>
<dbReference type="EMBL" id="CP000270">
    <property type="protein sequence ID" value="ABE29368.1"/>
    <property type="molecule type" value="Genomic_DNA"/>
</dbReference>
<accession>Q143X1</accession>
<organism evidence="2 3">
    <name type="scientific">Paraburkholderia xenovorans (strain LB400)</name>
    <dbReference type="NCBI Taxonomy" id="266265"/>
    <lineage>
        <taxon>Bacteria</taxon>
        <taxon>Pseudomonadati</taxon>
        <taxon>Pseudomonadota</taxon>
        <taxon>Betaproteobacteria</taxon>
        <taxon>Burkholderiales</taxon>
        <taxon>Burkholderiaceae</taxon>
        <taxon>Paraburkholderia</taxon>
    </lineage>
</organism>
<reference evidence="2 3" key="1">
    <citation type="journal article" date="2006" name="Proc. Natl. Acad. Sci. U.S.A.">
        <title>Burkholderia xenovorans LB400 harbors a multi-replicon, 9.73-Mbp genome shaped for versatility.</title>
        <authorList>
            <person name="Chain P.S."/>
            <person name="Denef V.J."/>
            <person name="Konstantinidis K.T."/>
            <person name="Vergez L.M."/>
            <person name="Agullo L."/>
            <person name="Reyes V.L."/>
            <person name="Hauser L."/>
            <person name="Cordova M."/>
            <person name="Gomez L."/>
            <person name="Gonzalez M."/>
            <person name="Land M."/>
            <person name="Lao V."/>
            <person name="Larimer F."/>
            <person name="LiPuma J.J."/>
            <person name="Mahenthiralingam E."/>
            <person name="Malfatti S.A."/>
            <person name="Marx C.J."/>
            <person name="Parnell J.J."/>
            <person name="Ramette A."/>
            <person name="Richardson P."/>
            <person name="Seeger M."/>
            <person name="Smith D."/>
            <person name="Spilker T."/>
            <person name="Sul W.J."/>
            <person name="Tsoi T.V."/>
            <person name="Ulrich L.E."/>
            <person name="Zhulin I.B."/>
            <person name="Tiedje J.M."/>
        </authorList>
    </citation>
    <scope>NUCLEOTIDE SEQUENCE [LARGE SCALE GENOMIC DNA]</scope>
    <source>
        <strain evidence="2 3">LB400</strain>
    </source>
</reference>
<evidence type="ECO:0000256" key="1">
    <source>
        <dbReference type="SAM" id="SignalP"/>
    </source>
</evidence>
<evidence type="ECO:0008006" key="4">
    <source>
        <dbReference type="Google" id="ProtNLM"/>
    </source>
</evidence>
<gene>
    <name evidence="2" type="ORF">Bxe_A3621</name>
</gene>
<name>Q143X1_PARXL</name>
<dbReference type="AlphaFoldDB" id="Q143X1"/>
<proteinExistence type="predicted"/>
<dbReference type="KEGG" id="bxe:Bxe_A3621"/>
<keyword evidence="3" id="KW-1185">Reference proteome</keyword>
<dbReference type="Proteomes" id="UP000001817">
    <property type="component" value="Chromosome 1"/>
</dbReference>
<feature type="chain" id="PRO_5004182680" description="Lipoprotein" evidence="1">
    <location>
        <begin position="34"/>
        <end position="93"/>
    </location>
</feature>